<feature type="transmembrane region" description="Helical" evidence="3">
    <location>
        <begin position="53"/>
        <end position="74"/>
    </location>
</feature>
<dbReference type="AlphaFoldDB" id="A0A6A7BVM6"/>
<feature type="transmembrane region" description="Helical" evidence="3">
    <location>
        <begin position="436"/>
        <end position="459"/>
    </location>
</feature>
<dbReference type="GO" id="GO:0022857">
    <property type="term" value="F:transmembrane transporter activity"/>
    <property type="evidence" value="ECO:0007669"/>
    <property type="project" value="InterPro"/>
</dbReference>
<feature type="transmembrane region" description="Helical" evidence="3">
    <location>
        <begin position="114"/>
        <end position="135"/>
    </location>
</feature>
<dbReference type="GO" id="GO:0016020">
    <property type="term" value="C:membrane"/>
    <property type="evidence" value="ECO:0007669"/>
    <property type="project" value="UniProtKB-SubCell"/>
</dbReference>
<feature type="compositionally biased region" description="Acidic residues" evidence="2">
    <location>
        <begin position="142"/>
        <end position="156"/>
    </location>
</feature>
<keyword evidence="5" id="KW-1185">Reference proteome</keyword>
<gene>
    <name evidence="4" type="ORF">K470DRAFT_259716</name>
</gene>
<keyword evidence="3" id="KW-0472">Membrane</keyword>
<dbReference type="OrthoDB" id="18110at2759"/>
<feature type="transmembrane region" description="Helical" evidence="3">
    <location>
        <begin position="243"/>
        <end position="263"/>
    </location>
</feature>
<feature type="compositionally biased region" description="Basic and acidic residues" evidence="2">
    <location>
        <begin position="157"/>
        <end position="166"/>
    </location>
</feature>
<feature type="region of interest" description="Disordered" evidence="2">
    <location>
        <begin position="141"/>
        <end position="193"/>
    </location>
</feature>
<feature type="transmembrane region" description="Helical" evidence="3">
    <location>
        <begin position="81"/>
        <end position="102"/>
    </location>
</feature>
<evidence type="ECO:0000313" key="4">
    <source>
        <dbReference type="EMBL" id="KAF2858538.1"/>
    </source>
</evidence>
<feature type="transmembrane region" description="Helical" evidence="3">
    <location>
        <begin position="322"/>
        <end position="345"/>
    </location>
</feature>
<organism evidence="4 5">
    <name type="scientific">Piedraia hortae CBS 480.64</name>
    <dbReference type="NCBI Taxonomy" id="1314780"/>
    <lineage>
        <taxon>Eukaryota</taxon>
        <taxon>Fungi</taxon>
        <taxon>Dikarya</taxon>
        <taxon>Ascomycota</taxon>
        <taxon>Pezizomycotina</taxon>
        <taxon>Dothideomycetes</taxon>
        <taxon>Dothideomycetidae</taxon>
        <taxon>Capnodiales</taxon>
        <taxon>Piedraiaceae</taxon>
        <taxon>Piedraia</taxon>
    </lineage>
</organism>
<protein>
    <recommendedName>
        <fullName evidence="6">MFS general substrate transporter</fullName>
    </recommendedName>
</protein>
<keyword evidence="3" id="KW-0812">Transmembrane</keyword>
<keyword evidence="3" id="KW-1133">Transmembrane helix</keyword>
<feature type="transmembrane region" description="Helical" evidence="3">
    <location>
        <begin position="373"/>
        <end position="398"/>
    </location>
</feature>
<feature type="transmembrane region" description="Helical" evidence="3">
    <location>
        <begin position="526"/>
        <end position="549"/>
    </location>
</feature>
<dbReference type="Pfam" id="PF07690">
    <property type="entry name" value="MFS_1"/>
    <property type="match status" value="1"/>
</dbReference>
<dbReference type="PANTHER" id="PTHR23524:SF1">
    <property type="entry name" value="MRH DOMAIN-CONTAINING PROTEIN-RELATED"/>
    <property type="match status" value="1"/>
</dbReference>
<evidence type="ECO:0000256" key="3">
    <source>
        <dbReference type="SAM" id="Phobius"/>
    </source>
</evidence>
<dbReference type="SUPFAM" id="SSF103473">
    <property type="entry name" value="MFS general substrate transporter"/>
    <property type="match status" value="2"/>
</dbReference>
<comment type="subcellular location">
    <subcellularLocation>
        <location evidence="1">Membrane</location>
        <topology evidence="1">Multi-pass membrane protein</topology>
    </subcellularLocation>
</comment>
<reference evidence="4" key="1">
    <citation type="journal article" date="2020" name="Stud. Mycol.">
        <title>101 Dothideomycetes genomes: a test case for predicting lifestyles and emergence of pathogens.</title>
        <authorList>
            <person name="Haridas S."/>
            <person name="Albert R."/>
            <person name="Binder M."/>
            <person name="Bloem J."/>
            <person name="Labutti K."/>
            <person name="Salamov A."/>
            <person name="Andreopoulos B."/>
            <person name="Baker S."/>
            <person name="Barry K."/>
            <person name="Bills G."/>
            <person name="Bluhm B."/>
            <person name="Cannon C."/>
            <person name="Castanera R."/>
            <person name="Culley D."/>
            <person name="Daum C."/>
            <person name="Ezra D."/>
            <person name="Gonzalez J."/>
            <person name="Henrissat B."/>
            <person name="Kuo A."/>
            <person name="Liang C."/>
            <person name="Lipzen A."/>
            <person name="Lutzoni F."/>
            <person name="Magnuson J."/>
            <person name="Mondo S."/>
            <person name="Nolan M."/>
            <person name="Ohm R."/>
            <person name="Pangilinan J."/>
            <person name="Park H.-J."/>
            <person name="Ramirez L."/>
            <person name="Alfaro M."/>
            <person name="Sun H."/>
            <person name="Tritt A."/>
            <person name="Yoshinaga Y."/>
            <person name="Zwiers L.-H."/>
            <person name="Turgeon B."/>
            <person name="Goodwin S."/>
            <person name="Spatafora J."/>
            <person name="Crous P."/>
            <person name="Grigoriev I."/>
        </authorList>
    </citation>
    <scope>NUCLEOTIDE SEQUENCE</scope>
    <source>
        <strain evidence="4">CBS 480.64</strain>
    </source>
</reference>
<feature type="compositionally biased region" description="Polar residues" evidence="2">
    <location>
        <begin position="167"/>
        <end position="181"/>
    </location>
</feature>
<feature type="transmembrane region" description="Helical" evidence="3">
    <location>
        <begin position="204"/>
        <end position="223"/>
    </location>
</feature>
<evidence type="ECO:0008006" key="6">
    <source>
        <dbReference type="Google" id="ProtNLM"/>
    </source>
</evidence>
<evidence type="ECO:0000313" key="5">
    <source>
        <dbReference type="Proteomes" id="UP000799421"/>
    </source>
</evidence>
<dbReference type="InterPro" id="IPR036259">
    <property type="entry name" value="MFS_trans_sf"/>
</dbReference>
<dbReference type="Gene3D" id="1.20.1250.20">
    <property type="entry name" value="MFS general substrate transporter like domains"/>
    <property type="match status" value="1"/>
</dbReference>
<dbReference type="InterPro" id="IPR011701">
    <property type="entry name" value="MFS"/>
</dbReference>
<feature type="transmembrane region" description="Helical" evidence="3">
    <location>
        <begin position="405"/>
        <end position="424"/>
    </location>
</feature>
<accession>A0A6A7BVM6</accession>
<proteinExistence type="predicted"/>
<sequence>MGVFPGLTATPLQATAYLGGVALFSIAFLVFLNSSISFVVTDLIGQKTGVGDAVGTLGFADELFALVACPLWGLLSDRVGIRAVAVTGYCVVAVSLICLVQSTNVYPQLLLGRLAFSLGAAACSTMVTAALPAMVARPAAKEEDEVLTEQTEADDGNAERASRSDSSEVTITPNMVNASQDSEQDAEEASPKPVLDTTAGISQLAGLVGLFTGLGALIALLLFLPLPAHLRDSGSGSGQSVQVSFYIVAAVAACVAIFVFFGLSGLPGEEGKRVSAIWSAPYDEMTKTGGDGHLHTILTPKPSYVKLVKESLKLGVTDPDIFLGYLGGFVARASSVGISLFIPLFVNSYFLRNGLCTSDPGNPTDIRESCKRAYVLASILTGIAETAALICAPLFGLLGGKWQRWPLFGASVVGLGGYIAFGFLQNPNPSRSGGHWAFIAAILIGISQIGSVVCSLGLLSRGIHRSLPSQESSEGENTPLLPHAERELDRPRLRGSIAGMYSMAGGGGILLLTKLGGALFDSWMPGAPFFLLAIFNAVLIIAIVIVQLVRGMATK</sequence>
<dbReference type="PANTHER" id="PTHR23524">
    <property type="entry name" value="TRANSPORTER, PUTATIVE (AFU_ORTHOLOGUE AFUA_8G04850)-RELATED"/>
    <property type="match status" value="1"/>
</dbReference>
<feature type="transmembrane region" description="Helical" evidence="3">
    <location>
        <begin position="12"/>
        <end position="33"/>
    </location>
</feature>
<dbReference type="EMBL" id="MU006008">
    <property type="protein sequence ID" value="KAF2858538.1"/>
    <property type="molecule type" value="Genomic_DNA"/>
</dbReference>
<dbReference type="Proteomes" id="UP000799421">
    <property type="component" value="Unassembled WGS sequence"/>
</dbReference>
<evidence type="ECO:0000256" key="1">
    <source>
        <dbReference type="ARBA" id="ARBA00004141"/>
    </source>
</evidence>
<feature type="transmembrane region" description="Helical" evidence="3">
    <location>
        <begin position="500"/>
        <end position="520"/>
    </location>
</feature>
<name>A0A6A7BVM6_9PEZI</name>
<evidence type="ECO:0000256" key="2">
    <source>
        <dbReference type="SAM" id="MobiDB-lite"/>
    </source>
</evidence>